<protein>
    <submittedName>
        <fullName evidence="6">VPS39 subunit of HOPS complex</fullName>
    </submittedName>
</protein>
<reference evidence="6" key="2">
    <citation type="submission" date="2025-08" db="UniProtKB">
        <authorList>
            <consortium name="Ensembl"/>
        </authorList>
    </citation>
    <scope>IDENTIFICATION</scope>
</reference>
<dbReference type="AlphaFoldDB" id="A0A8C3DHL0"/>
<evidence type="ECO:0000313" key="6">
    <source>
        <dbReference type="Ensembl" id="ENSCMUP00000007071.2"/>
    </source>
</evidence>
<dbReference type="PROSITE" id="PS50219">
    <property type="entry name" value="CNH"/>
    <property type="match status" value="1"/>
</dbReference>
<dbReference type="SUPFAM" id="SSF50978">
    <property type="entry name" value="WD40 repeat-like"/>
    <property type="match status" value="1"/>
</dbReference>
<dbReference type="InterPro" id="IPR019452">
    <property type="entry name" value="VPS39/TGF_beta_rcpt-assoc_1"/>
</dbReference>
<dbReference type="Proteomes" id="UP000694553">
    <property type="component" value="Unassembled WGS sequence"/>
</dbReference>
<sequence>MGRAQRGGGAGRCRDNRGGLSAAGGAVVRKRSRAGAGAAGRGGSRGRFRRDRSRRGSSPAPPVPSLPGPGAAAAGAGGAAAMHDAFEHVPILEKLPLQIDCLAAWEEWLLVGTKQGHLLLYRIKKDVGCNRFEVTLEKSNKNFSKKIQQIHVVSQFKILVSLLENNIYVHDLLTFQQITTISKAKGASLFTCDLQQSDTGEEVLRMCVAVRKKLQLYFWKDREFHELQGDFSVPDVPKSMAWCENSICVGFKRDYYLIRVDGKGSIKELFPTGKQLEPLVAPVADGKVAVGQDDLTVVLNEEGVCTQKCALNWTDIPIAMEHQPPYIIAVLPRYVEIRTFEPRLLVQSIELQRPRFITSGGTNIIYVASNHFVWRLIPVSIATQIQQLLQDKQFELALQLAEMKDDSDSEKRQQIHHIKNLFAFNLFCQKRFDESMQVFAKLGTDPTHVMGLYPDLLPTDYRKQLQYPNPLPGLSGAELEKAHLALIDYLTQKRSQLVKKLNDSDHQSSTSPLMEGTPTIKSKKKLLQIIDTTLLKCYLHTNVALVAPLLRLENNHCHIEESEHVLKKAHKYSELIILYEKKGLHEKALQVLVDQSKKANSPLKGHERTVQYLQHLGTENLHLVFSYSVWVLRDFPEDGLKIFTEDLPEVEALPRDKVLSFLVENFKSLAIPYLEHIIHVWEETGADFHNCLIQLYCEKVQGLMKEYLSSFPADRAPVPAGEEGGDLGDYRKKLLLFLEKSSWYEPSRLISDFPFDGLLEERALLLGRMGKHEQALFIYVHILKDTNMAENYCHKHYDRNKDGNKDVSSFLFSKEVEGYSYFVQDLKVLALYRLFQGLCSVWEFTYNLLEFRDYWMIAGCFLLRVLQWILLRVSVDFSIYQEVFKSAVQNFGWHGYNLVPLLGSTSPASCGYMQWFQSFPFVCCRSICPCSACISPHPVFIAWDRSRWKCWSLKPICRLLCRFWNCTTANWIPLR</sequence>
<organism evidence="6 7">
    <name type="scientific">Corvus moneduloides</name>
    <name type="common">New Caledonian crow</name>
    <dbReference type="NCBI Taxonomy" id="1196302"/>
    <lineage>
        <taxon>Eukaryota</taxon>
        <taxon>Metazoa</taxon>
        <taxon>Chordata</taxon>
        <taxon>Craniata</taxon>
        <taxon>Vertebrata</taxon>
        <taxon>Euteleostomi</taxon>
        <taxon>Archelosauria</taxon>
        <taxon>Archosauria</taxon>
        <taxon>Dinosauria</taxon>
        <taxon>Saurischia</taxon>
        <taxon>Theropoda</taxon>
        <taxon>Coelurosauria</taxon>
        <taxon>Aves</taxon>
        <taxon>Neognathae</taxon>
        <taxon>Neoaves</taxon>
        <taxon>Telluraves</taxon>
        <taxon>Australaves</taxon>
        <taxon>Passeriformes</taxon>
        <taxon>Corvoidea</taxon>
        <taxon>Corvidae</taxon>
        <taxon>Corvus</taxon>
    </lineage>
</organism>
<dbReference type="Ensembl" id="ENSCMUT00000007638.2">
    <property type="protein sequence ID" value="ENSCMUP00000007071.2"/>
    <property type="gene ID" value="ENSCMUG00000004664.2"/>
</dbReference>
<evidence type="ECO:0000256" key="4">
    <source>
        <dbReference type="PROSITE-ProRule" id="PRU01006"/>
    </source>
</evidence>
<comment type="similarity">
    <text evidence="3">Belongs to the VAM6/VPS39 family.</text>
</comment>
<dbReference type="PANTHER" id="PTHR12894:SF49">
    <property type="entry name" value="VAM6_VPS39-LIKE PROTEIN"/>
    <property type="match status" value="1"/>
</dbReference>
<feature type="compositionally biased region" description="Basic residues" evidence="5">
    <location>
        <begin position="44"/>
        <end position="55"/>
    </location>
</feature>
<dbReference type="GO" id="GO:0006886">
    <property type="term" value="P:intracellular protein transport"/>
    <property type="evidence" value="ECO:0007669"/>
    <property type="project" value="UniProtKB-UniRule"/>
</dbReference>
<dbReference type="GO" id="GO:0006914">
    <property type="term" value="P:autophagy"/>
    <property type="evidence" value="ECO:0007669"/>
    <property type="project" value="TreeGrafter"/>
</dbReference>
<gene>
    <name evidence="6" type="primary">VPS39</name>
</gene>
<feature type="repeat" description="CHCR" evidence="4">
    <location>
        <begin position="643"/>
        <end position="820"/>
    </location>
</feature>
<dbReference type="Pfam" id="PF10366">
    <property type="entry name" value="Vps39_1"/>
    <property type="match status" value="1"/>
</dbReference>
<comment type="subcellular location">
    <subcellularLocation>
        <location evidence="1">Endomembrane system</location>
        <topology evidence="1">Peripheral membrane protein</topology>
    </subcellularLocation>
</comment>
<evidence type="ECO:0000313" key="7">
    <source>
        <dbReference type="Proteomes" id="UP000694553"/>
    </source>
</evidence>
<evidence type="ECO:0000256" key="1">
    <source>
        <dbReference type="ARBA" id="ARBA00004184"/>
    </source>
</evidence>
<dbReference type="InterPro" id="IPR001180">
    <property type="entry name" value="CNH_dom"/>
</dbReference>
<dbReference type="GO" id="GO:0034058">
    <property type="term" value="P:endosomal vesicle fusion"/>
    <property type="evidence" value="ECO:0007669"/>
    <property type="project" value="TreeGrafter"/>
</dbReference>
<accession>A0A8U7P6P5</accession>
<feature type="region of interest" description="Disordered" evidence="5">
    <location>
        <begin position="1"/>
        <end position="75"/>
    </location>
</feature>
<name>A0A8C3DHL0_CORMO</name>
<reference evidence="6" key="3">
    <citation type="submission" date="2025-09" db="UniProtKB">
        <authorList>
            <consortium name="Ensembl"/>
        </authorList>
    </citation>
    <scope>IDENTIFICATION</scope>
</reference>
<dbReference type="PROSITE" id="PS50236">
    <property type="entry name" value="CHCR"/>
    <property type="match status" value="1"/>
</dbReference>
<dbReference type="PANTHER" id="PTHR12894">
    <property type="entry name" value="CNH DOMAIN CONTAINING"/>
    <property type="match status" value="1"/>
</dbReference>
<proteinExistence type="inferred from homology"/>
<accession>A0A8C3DHL0</accession>
<dbReference type="GO" id="GO:0016020">
    <property type="term" value="C:membrane"/>
    <property type="evidence" value="ECO:0007669"/>
    <property type="project" value="TreeGrafter"/>
</dbReference>
<keyword evidence="2" id="KW-0472">Membrane</keyword>
<dbReference type="SMART" id="SM00036">
    <property type="entry name" value="CNH"/>
    <property type="match status" value="1"/>
</dbReference>
<dbReference type="Pfam" id="PF00780">
    <property type="entry name" value="CNH"/>
    <property type="match status" value="1"/>
</dbReference>
<dbReference type="InterPro" id="IPR032914">
    <property type="entry name" value="Vam6/VPS39/TRAP1"/>
</dbReference>
<evidence type="ECO:0000256" key="3">
    <source>
        <dbReference type="ARBA" id="ARBA00038201"/>
    </source>
</evidence>
<evidence type="ECO:0000256" key="2">
    <source>
        <dbReference type="ARBA" id="ARBA00023136"/>
    </source>
</evidence>
<feature type="compositionally biased region" description="Gly residues" evidence="5">
    <location>
        <begin position="1"/>
        <end position="11"/>
    </location>
</feature>
<dbReference type="GO" id="GO:0012505">
    <property type="term" value="C:endomembrane system"/>
    <property type="evidence" value="ECO:0007669"/>
    <property type="project" value="UniProtKB-SubCell"/>
</dbReference>
<reference evidence="7" key="1">
    <citation type="submission" date="2019-10" db="EMBL/GenBank/DDBJ databases">
        <title>Corvus moneduloides (New Caledonian crow) genome, bCorMon1, primary haplotype.</title>
        <authorList>
            <person name="Rutz C."/>
            <person name="Fungtammasan C."/>
            <person name="Mountcastle J."/>
            <person name="Formenti G."/>
            <person name="Chow W."/>
            <person name="Howe K."/>
            <person name="Steele M.P."/>
            <person name="Fernandes J."/>
            <person name="Gilbert M.T.P."/>
            <person name="Fedrigo O."/>
            <person name="Jarvis E.D."/>
            <person name="Gemmell N."/>
        </authorList>
    </citation>
    <scope>NUCLEOTIDE SEQUENCE [LARGE SCALE GENOMIC DNA]</scope>
</reference>
<dbReference type="InterPro" id="IPR036322">
    <property type="entry name" value="WD40_repeat_dom_sf"/>
</dbReference>
<keyword evidence="7" id="KW-1185">Reference proteome</keyword>
<dbReference type="GO" id="GO:0005737">
    <property type="term" value="C:cytoplasm"/>
    <property type="evidence" value="ECO:0007669"/>
    <property type="project" value="TreeGrafter"/>
</dbReference>
<evidence type="ECO:0000256" key="5">
    <source>
        <dbReference type="SAM" id="MobiDB-lite"/>
    </source>
</evidence>
<dbReference type="InterPro" id="IPR000547">
    <property type="entry name" value="Clathrin_H-chain/VPS_repeat"/>
</dbReference>